<dbReference type="Proteomes" id="UP001501725">
    <property type="component" value="Unassembled WGS sequence"/>
</dbReference>
<sequence length="304" mass="35094">MKPLSFIIITYNRPGDALELLQNIASLHDAPQLLEEVILVNNASTDDYSAVKGYAAAHTGINIRYIDAPGNLGVAKGRNFAVSFATAPILIMLDDDAVMGNADCLQQLVREFATNNTERPKAIVSFKVIYYENGQMQVNALPHKRFDEYQEKAFFETYYYAGGAHAIRRDVLDRIGHYPEDFFYGMEEYDLSYRILDAGYSIVYSDKVIMRHKESPLGRKPKSDKLRMMWVNKSKVAWRYLPKKYFYSTAAMWSLQYLKETGFSMKGFFEGWKQVFAIRRNEQRKPIAAATIRYIKSLKARLWY</sequence>
<dbReference type="PANTHER" id="PTHR43179">
    <property type="entry name" value="RHAMNOSYLTRANSFERASE WBBL"/>
    <property type="match status" value="1"/>
</dbReference>
<comment type="caution">
    <text evidence="5">The sequence shown here is derived from an EMBL/GenBank/DDBJ whole genome shotgun (WGS) entry which is preliminary data.</text>
</comment>
<protein>
    <submittedName>
        <fullName evidence="5">Glycosyltransferase family 2 protein</fullName>
    </submittedName>
</protein>
<dbReference type="InterPro" id="IPR029044">
    <property type="entry name" value="Nucleotide-diphossugar_trans"/>
</dbReference>
<dbReference type="Pfam" id="PF00535">
    <property type="entry name" value="Glycos_transf_2"/>
    <property type="match status" value="1"/>
</dbReference>
<dbReference type="PANTHER" id="PTHR43179:SF12">
    <property type="entry name" value="GALACTOFURANOSYLTRANSFERASE GLFT2"/>
    <property type="match status" value="1"/>
</dbReference>
<dbReference type="RefSeq" id="WP_345256298.1">
    <property type="nucleotide sequence ID" value="NZ_BAABGY010000007.1"/>
</dbReference>
<dbReference type="EMBL" id="BAABGY010000007">
    <property type="protein sequence ID" value="GAA4333752.1"/>
    <property type="molecule type" value="Genomic_DNA"/>
</dbReference>
<evidence type="ECO:0000259" key="4">
    <source>
        <dbReference type="Pfam" id="PF00535"/>
    </source>
</evidence>
<comment type="similarity">
    <text evidence="1">Belongs to the glycosyltransferase 2 family.</text>
</comment>
<accession>A0ABP8H357</accession>
<name>A0ABP8H357_9BACT</name>
<evidence type="ECO:0000256" key="3">
    <source>
        <dbReference type="ARBA" id="ARBA00022679"/>
    </source>
</evidence>
<evidence type="ECO:0000313" key="6">
    <source>
        <dbReference type="Proteomes" id="UP001501725"/>
    </source>
</evidence>
<dbReference type="InterPro" id="IPR001173">
    <property type="entry name" value="Glyco_trans_2-like"/>
</dbReference>
<evidence type="ECO:0000256" key="2">
    <source>
        <dbReference type="ARBA" id="ARBA00022676"/>
    </source>
</evidence>
<organism evidence="5 6">
    <name type="scientific">Flaviaesturariibacter amylovorans</name>
    <dbReference type="NCBI Taxonomy" id="1084520"/>
    <lineage>
        <taxon>Bacteria</taxon>
        <taxon>Pseudomonadati</taxon>
        <taxon>Bacteroidota</taxon>
        <taxon>Chitinophagia</taxon>
        <taxon>Chitinophagales</taxon>
        <taxon>Chitinophagaceae</taxon>
        <taxon>Flaviaestuariibacter</taxon>
    </lineage>
</organism>
<reference evidence="6" key="1">
    <citation type="journal article" date="2019" name="Int. J. Syst. Evol. Microbiol.">
        <title>The Global Catalogue of Microorganisms (GCM) 10K type strain sequencing project: providing services to taxonomists for standard genome sequencing and annotation.</title>
        <authorList>
            <consortium name="The Broad Institute Genomics Platform"/>
            <consortium name="The Broad Institute Genome Sequencing Center for Infectious Disease"/>
            <person name="Wu L."/>
            <person name="Ma J."/>
        </authorList>
    </citation>
    <scope>NUCLEOTIDE SEQUENCE [LARGE SCALE GENOMIC DNA]</scope>
    <source>
        <strain evidence="6">JCM 17919</strain>
    </source>
</reference>
<keyword evidence="2" id="KW-0328">Glycosyltransferase</keyword>
<keyword evidence="3" id="KW-0808">Transferase</keyword>
<gene>
    <name evidence="5" type="ORF">GCM10023184_27160</name>
</gene>
<evidence type="ECO:0000313" key="5">
    <source>
        <dbReference type="EMBL" id="GAA4333752.1"/>
    </source>
</evidence>
<dbReference type="SUPFAM" id="SSF53448">
    <property type="entry name" value="Nucleotide-diphospho-sugar transferases"/>
    <property type="match status" value="1"/>
</dbReference>
<evidence type="ECO:0000256" key="1">
    <source>
        <dbReference type="ARBA" id="ARBA00006739"/>
    </source>
</evidence>
<feature type="domain" description="Glycosyltransferase 2-like" evidence="4">
    <location>
        <begin position="5"/>
        <end position="175"/>
    </location>
</feature>
<dbReference type="Gene3D" id="3.90.550.10">
    <property type="entry name" value="Spore Coat Polysaccharide Biosynthesis Protein SpsA, Chain A"/>
    <property type="match status" value="1"/>
</dbReference>
<keyword evidence="6" id="KW-1185">Reference proteome</keyword>
<proteinExistence type="inferred from homology"/>